<dbReference type="Pfam" id="PF14134">
    <property type="entry name" value="DUF4301"/>
    <property type="match status" value="1"/>
</dbReference>
<organism evidence="2 3">
    <name type="scientific">Geothermobacter ehrlichii</name>
    <dbReference type="NCBI Taxonomy" id="213224"/>
    <lineage>
        <taxon>Bacteria</taxon>
        <taxon>Pseudomonadati</taxon>
        <taxon>Thermodesulfobacteriota</taxon>
        <taxon>Desulfuromonadia</taxon>
        <taxon>Desulfuromonadales</taxon>
        <taxon>Geothermobacteraceae</taxon>
        <taxon>Geothermobacter</taxon>
    </lineage>
</organism>
<reference evidence="2 3" key="1">
    <citation type="submission" date="2019-07" db="EMBL/GenBank/DDBJ databases">
        <title>Genomic Encyclopedia of Type Strains, Phase IV (KMG-IV): sequencing the most valuable type-strain genomes for metagenomic binning, comparative biology and taxonomic classification.</title>
        <authorList>
            <person name="Goeker M."/>
        </authorList>
    </citation>
    <scope>NUCLEOTIDE SEQUENCE [LARGE SCALE GENOMIC DNA]</scope>
    <source>
        <strain evidence="2 3">SS015</strain>
    </source>
</reference>
<accession>A0A5D3WKY3</accession>
<feature type="domain" description="DUF4301" evidence="1">
    <location>
        <begin position="5"/>
        <end position="507"/>
    </location>
</feature>
<comment type="caution">
    <text evidence="2">The sequence shown here is derived from an EMBL/GenBank/DDBJ whole genome shotgun (WGS) entry which is preliminary data.</text>
</comment>
<sequence length="509" mass="56557">MHLTHQDLQQLESRGIGRDEIERQLELFRDPPPPVDIDRPCLAGDGILRLDDERRQRLATLFDQAAGEGRFSRFVPASGAATRMFKELFQCDGALRQWERDGACPDHPFHQTFFANLRRFAFYPQLATAMREGGLNPDSLLEQRMMRPFLDALLTDAGLDYGRTPKGLIDFHHDGRQARTPVEEHLAEAVALLADGCTSTRVHFTVSPEWQDAFARVAETARESIRRASGIEVEVDFSCQNPATDTIAVTMENEPVRDDNGRLVLRPAGHGALLGNLEGMNADLVLIKNIDNVVPAHLQPDVVRWWKVLGGLLVELEARIKGYLRALDDGLTDALAKEAAGFLTETFGYAPPACSDVDGLKSWLTERLDRPLRVCGMVENRGEPGGGPFWTRSETGVSRQIVEMAQLDTKQPQTQKLLRQATHFNPVFMACALKDATGRPHRLGRYVDESAVIITEKSLAGRPIKALERPGLWNGAMAGWNTLFVEIPAAVFQPVKTVNDLLRPGHQPG</sequence>
<proteinExistence type="predicted"/>
<evidence type="ECO:0000313" key="3">
    <source>
        <dbReference type="Proteomes" id="UP000324159"/>
    </source>
</evidence>
<gene>
    <name evidence="2" type="ORF">EDC39_102213</name>
</gene>
<dbReference type="RefSeq" id="WP_187426631.1">
    <property type="nucleotide sequence ID" value="NZ_VNIB01000002.1"/>
</dbReference>
<name>A0A5D3WKY3_9BACT</name>
<dbReference type="EMBL" id="VNIB01000002">
    <property type="protein sequence ID" value="TYO99687.1"/>
    <property type="molecule type" value="Genomic_DNA"/>
</dbReference>
<dbReference type="AlphaFoldDB" id="A0A5D3WKY3"/>
<dbReference type="InterPro" id="IPR025393">
    <property type="entry name" value="DUF4301"/>
</dbReference>
<evidence type="ECO:0000259" key="1">
    <source>
        <dbReference type="Pfam" id="PF14134"/>
    </source>
</evidence>
<dbReference type="Proteomes" id="UP000324159">
    <property type="component" value="Unassembled WGS sequence"/>
</dbReference>
<evidence type="ECO:0000313" key="2">
    <source>
        <dbReference type="EMBL" id="TYO99687.1"/>
    </source>
</evidence>
<protein>
    <submittedName>
        <fullName evidence="2">Uncharacterized protein DUF4301</fullName>
    </submittedName>
</protein>
<keyword evidence="3" id="KW-1185">Reference proteome</keyword>